<proteinExistence type="predicted"/>
<feature type="domain" description="Hedgehog/Intein (Hint)" evidence="1">
    <location>
        <begin position="287"/>
        <end position="424"/>
    </location>
</feature>
<dbReference type="PATRIC" id="fig|1088869.3.peg.333"/>
<dbReference type="eggNOG" id="COG3210">
    <property type="taxonomic scope" value="Bacteria"/>
</dbReference>
<dbReference type="RefSeq" id="WP_008850482.1">
    <property type="nucleotide sequence ID" value="NZ_AGQV01000001.1"/>
</dbReference>
<comment type="caution">
    <text evidence="2">The sequence shown here is derived from an EMBL/GenBank/DDBJ whole genome shotgun (WGS) entry which is preliminary data.</text>
</comment>
<dbReference type="STRING" id="1088869.GMO_03320"/>
<dbReference type="Gene3D" id="2.170.16.10">
    <property type="entry name" value="Hedgehog/Intein (Hint) domain"/>
    <property type="match status" value="1"/>
</dbReference>
<reference evidence="2 3" key="1">
    <citation type="submission" date="2011-10" db="EMBL/GenBank/DDBJ databases">
        <title>Genome sequence of Gluconobacter morbifer G707, isolated from Drosophila gut.</title>
        <authorList>
            <person name="Lee W.-J."/>
            <person name="Kim E.-K."/>
        </authorList>
    </citation>
    <scope>NUCLEOTIDE SEQUENCE [LARGE SCALE GENOMIC DNA]</scope>
    <source>
        <strain evidence="2 3">G707</strain>
    </source>
</reference>
<name>G6XFR7_9PROT</name>
<evidence type="ECO:0000313" key="3">
    <source>
        <dbReference type="Proteomes" id="UP000004949"/>
    </source>
</evidence>
<dbReference type="AlphaFoldDB" id="G6XFR7"/>
<evidence type="ECO:0000313" key="2">
    <source>
        <dbReference type="EMBL" id="EHH69025.1"/>
    </source>
</evidence>
<protein>
    <recommendedName>
        <fullName evidence="1">Hedgehog/Intein (Hint) domain-containing protein</fullName>
    </recommendedName>
</protein>
<evidence type="ECO:0000259" key="1">
    <source>
        <dbReference type="Pfam" id="PF13403"/>
    </source>
</evidence>
<keyword evidence="3" id="KW-1185">Reference proteome</keyword>
<dbReference type="InterPro" id="IPR036844">
    <property type="entry name" value="Hint_dom_sf"/>
</dbReference>
<dbReference type="InterPro" id="IPR028992">
    <property type="entry name" value="Hedgehog/Intein_dom"/>
</dbReference>
<accession>G6XFR7</accession>
<dbReference type="EMBL" id="AGQV01000001">
    <property type="protein sequence ID" value="EHH69025.1"/>
    <property type="molecule type" value="Genomic_DNA"/>
</dbReference>
<dbReference type="SUPFAM" id="SSF51294">
    <property type="entry name" value="Hedgehog/intein (Hint) domain"/>
    <property type="match status" value="1"/>
</dbReference>
<gene>
    <name evidence="2" type="ORF">GMO_03320</name>
</gene>
<sequence>MTNSWLNPSSGNWFSAANWSDGLTPQDRAWDSVFVGNSAGMTLTVSYESASSTQLNVLTVGTGATLAVSVTDGSNTVFCVNSLTINSGGALSIDTSSPVTLGSNPTVDGTLTISGNPAISINSRSVQGSGTLILDGTTLGDTNTPFQMGSSLTTVLENGAAVYINNATNGAAGKQIVFGDDSAEGTPSQIVFSDYNQTVSTPITGFDASSVITIAKGSAAPISATFVSNGNGTYSLKIAFDQWGNGITLTDVAFGPNSAVGTPTIVTNADGSWSVVNGATGYNRQLCFLAGTKILTPKGEKIIEDLRIGDEITTYVHGRPVTQPVVWIGTQHMTANPSLPLDQAGYPVRVVRNALGDGIPAQDLLITPEHCLFLNDSFVPVRMLVNGRSIFYDRGFPDYDYYHVETRDHSIISANGALTESYLATGNRHTFHQHGTVAQLGGPVRSWSEDAAASLVVSRDFVEPIFNQLEKRADALGLSQTVQSVQLTDDPDLHLLTPNGYVIRKIREAGGAAIFMIPPGVTEVSIVSRTSRPSDTIGPFVDDRRHLGVLVGAIRFFDADVTHTLKRYLTDETLRGWNNVEDGTCRWTDGYGRLPLPPRRPDAIGMLSIQIRAGGPYRMDDETASALIVQQHG</sequence>
<dbReference type="Proteomes" id="UP000004949">
    <property type="component" value="Unassembled WGS sequence"/>
</dbReference>
<dbReference type="Pfam" id="PF13403">
    <property type="entry name" value="Hint_2"/>
    <property type="match status" value="1"/>
</dbReference>
<dbReference type="OrthoDB" id="7284755at2"/>
<organism evidence="2 3">
    <name type="scientific">Gluconobacter morbifer G707</name>
    <dbReference type="NCBI Taxonomy" id="1088869"/>
    <lineage>
        <taxon>Bacteria</taxon>
        <taxon>Pseudomonadati</taxon>
        <taxon>Pseudomonadota</taxon>
        <taxon>Alphaproteobacteria</taxon>
        <taxon>Acetobacterales</taxon>
        <taxon>Acetobacteraceae</taxon>
        <taxon>Gluconobacter</taxon>
    </lineage>
</organism>